<dbReference type="GO" id="GO:0006417">
    <property type="term" value="P:regulation of translation"/>
    <property type="evidence" value="ECO:0007669"/>
    <property type="project" value="UniProtKB-KW"/>
</dbReference>
<keyword evidence="4 9" id="KW-0694">RNA-binding</keyword>
<dbReference type="Pfam" id="PF01652">
    <property type="entry name" value="IF4E"/>
    <property type="match status" value="1"/>
</dbReference>
<proteinExistence type="inferred from homology"/>
<comment type="similarity">
    <text evidence="1 9">Belongs to the eukaryotic initiation factor 4E family.</text>
</comment>
<dbReference type="PANTHER" id="PTHR11960">
    <property type="entry name" value="EUKARYOTIC TRANSLATION INITIATION FACTOR 4E RELATED"/>
    <property type="match status" value="1"/>
</dbReference>
<dbReference type="GO" id="GO:0000340">
    <property type="term" value="F:RNA 7-methylguanosine cap binding"/>
    <property type="evidence" value="ECO:0007669"/>
    <property type="project" value="TreeGrafter"/>
</dbReference>
<evidence type="ECO:0000256" key="4">
    <source>
        <dbReference type="ARBA" id="ARBA00022884"/>
    </source>
</evidence>
<keyword evidence="2 9" id="KW-0396">Initiation factor</keyword>
<sequence length="307" mass="34081">MASASSLPAPALQASKAALTAALAENHVKEGQNENGDESLEAGEIEEVDMQQQAENIRTVFNDPTNFNVKHPLFSAWTLWFDSPATKGRNMPQTPMTSFPQTPVPQTPGGLASAAQGWMEDIKRVISFDSVEEFWGMYNNIVPPSNLPQRANYYLFKEGIIPAWEDDANKNGGKWSIQLPKDKNRPNVDKMWLYTMLAAIGETFDPVLANAENPDDAPQSLITGVIVSTRPQFYRLSIWTRSAPQATGTDEDNKLKERVEAIGRHFKVNVLGYQSNAKLHAPLATEVEFLSHKDSDKKGKQARKIIV</sequence>
<keyword evidence="11" id="KW-1185">Reference proteome</keyword>
<evidence type="ECO:0000256" key="9">
    <source>
        <dbReference type="RuleBase" id="RU004374"/>
    </source>
</evidence>
<gene>
    <name evidence="10" type="ORF">BXZ70DRAFT_928658</name>
</gene>
<evidence type="ECO:0000256" key="1">
    <source>
        <dbReference type="ARBA" id="ARBA00009860"/>
    </source>
</evidence>
<evidence type="ECO:0000256" key="8">
    <source>
        <dbReference type="ARBA" id="ARBA00039255"/>
    </source>
</evidence>
<dbReference type="GO" id="GO:0016281">
    <property type="term" value="C:eukaryotic translation initiation factor 4F complex"/>
    <property type="evidence" value="ECO:0007669"/>
    <property type="project" value="TreeGrafter"/>
</dbReference>
<accession>A0A8K0USK4</accession>
<evidence type="ECO:0000256" key="2">
    <source>
        <dbReference type="ARBA" id="ARBA00022540"/>
    </source>
</evidence>
<dbReference type="InterPro" id="IPR001040">
    <property type="entry name" value="TIF_eIF_4E"/>
</dbReference>
<dbReference type="OrthoDB" id="590761at2759"/>
<name>A0A8K0USK4_9AGAR</name>
<reference evidence="10" key="1">
    <citation type="journal article" date="2021" name="New Phytol.">
        <title>Evolutionary innovations through gain and loss of genes in the ectomycorrhizal Boletales.</title>
        <authorList>
            <person name="Wu G."/>
            <person name="Miyauchi S."/>
            <person name="Morin E."/>
            <person name="Kuo A."/>
            <person name="Drula E."/>
            <person name="Varga T."/>
            <person name="Kohler A."/>
            <person name="Feng B."/>
            <person name="Cao Y."/>
            <person name="Lipzen A."/>
            <person name="Daum C."/>
            <person name="Hundley H."/>
            <person name="Pangilinan J."/>
            <person name="Johnson J."/>
            <person name="Barry K."/>
            <person name="LaButti K."/>
            <person name="Ng V."/>
            <person name="Ahrendt S."/>
            <person name="Min B."/>
            <person name="Choi I.G."/>
            <person name="Park H."/>
            <person name="Plett J.M."/>
            <person name="Magnuson J."/>
            <person name="Spatafora J.W."/>
            <person name="Nagy L.G."/>
            <person name="Henrissat B."/>
            <person name="Grigoriev I.V."/>
            <person name="Yang Z.L."/>
            <person name="Xu J."/>
            <person name="Martin F.M."/>
        </authorList>
    </citation>
    <scope>NUCLEOTIDE SEQUENCE</scope>
    <source>
        <strain evidence="10">KKN 215</strain>
    </source>
</reference>
<keyword evidence="3" id="KW-0810">Translation regulation</keyword>
<dbReference type="PANTHER" id="PTHR11960:SF8">
    <property type="entry name" value="EUKARYOTIC TRANSLATION INITIATION FACTOR 4E1-RELATED"/>
    <property type="match status" value="1"/>
</dbReference>
<dbReference type="EMBL" id="JAEVFJ010000009">
    <property type="protein sequence ID" value="KAH8102471.1"/>
    <property type="molecule type" value="Genomic_DNA"/>
</dbReference>
<dbReference type="FunFam" id="3.30.760.10:FF:000011">
    <property type="entry name" value="Eukaryotic translation initiation factor 4E"/>
    <property type="match status" value="1"/>
</dbReference>
<evidence type="ECO:0000256" key="3">
    <source>
        <dbReference type="ARBA" id="ARBA00022845"/>
    </source>
</evidence>
<evidence type="ECO:0000256" key="7">
    <source>
        <dbReference type="ARBA" id="ARBA00032656"/>
    </source>
</evidence>
<organism evidence="10 11">
    <name type="scientific">Cristinia sonorae</name>
    <dbReference type="NCBI Taxonomy" id="1940300"/>
    <lineage>
        <taxon>Eukaryota</taxon>
        <taxon>Fungi</taxon>
        <taxon>Dikarya</taxon>
        <taxon>Basidiomycota</taxon>
        <taxon>Agaricomycotina</taxon>
        <taxon>Agaricomycetes</taxon>
        <taxon>Agaricomycetidae</taxon>
        <taxon>Agaricales</taxon>
        <taxon>Pleurotineae</taxon>
        <taxon>Stephanosporaceae</taxon>
        <taxon>Cristinia</taxon>
    </lineage>
</organism>
<dbReference type="SUPFAM" id="SSF55418">
    <property type="entry name" value="eIF4e-like"/>
    <property type="match status" value="1"/>
</dbReference>
<dbReference type="GO" id="GO:0003743">
    <property type="term" value="F:translation initiation factor activity"/>
    <property type="evidence" value="ECO:0007669"/>
    <property type="project" value="UniProtKB-KW"/>
</dbReference>
<dbReference type="Proteomes" id="UP000813824">
    <property type="component" value="Unassembled WGS sequence"/>
</dbReference>
<protein>
    <recommendedName>
        <fullName evidence="8">Eukaryotic translation initiation factor 4E</fullName>
    </recommendedName>
    <alternativeName>
        <fullName evidence="7">eIF-4F 25 kDa subunit</fullName>
    </alternativeName>
    <alternativeName>
        <fullName evidence="6">mRNA cap-binding protein</fullName>
    </alternativeName>
</protein>
<evidence type="ECO:0000256" key="5">
    <source>
        <dbReference type="ARBA" id="ARBA00022917"/>
    </source>
</evidence>
<comment type="caution">
    <text evidence="10">The sequence shown here is derived from an EMBL/GenBank/DDBJ whole genome shotgun (WGS) entry which is preliminary data.</text>
</comment>
<evidence type="ECO:0000313" key="11">
    <source>
        <dbReference type="Proteomes" id="UP000813824"/>
    </source>
</evidence>
<evidence type="ECO:0000313" key="10">
    <source>
        <dbReference type="EMBL" id="KAH8102471.1"/>
    </source>
</evidence>
<dbReference type="InterPro" id="IPR023398">
    <property type="entry name" value="TIF_eIF4e-like"/>
</dbReference>
<dbReference type="Gene3D" id="3.30.760.10">
    <property type="entry name" value="RNA Cap, Translation Initiation Factor Eif4e"/>
    <property type="match status" value="1"/>
</dbReference>
<dbReference type="AlphaFoldDB" id="A0A8K0USK4"/>
<evidence type="ECO:0000256" key="6">
    <source>
        <dbReference type="ARBA" id="ARBA00030245"/>
    </source>
</evidence>
<keyword evidence="5 9" id="KW-0648">Protein biosynthesis</keyword>